<feature type="transmembrane region" description="Helical" evidence="1">
    <location>
        <begin position="132"/>
        <end position="157"/>
    </location>
</feature>
<dbReference type="PANTHER" id="PTHR46106:SF4">
    <property type="entry name" value="IA-2 PROTEIN TYROSINE PHOSPHATASE, ISOFORM C"/>
    <property type="match status" value="1"/>
</dbReference>
<dbReference type="GO" id="GO:0045202">
    <property type="term" value="C:synapse"/>
    <property type="evidence" value="ECO:0007669"/>
    <property type="project" value="TreeGrafter"/>
</dbReference>
<accession>A0A0B1SR87</accession>
<proteinExistence type="predicted"/>
<dbReference type="AlphaFoldDB" id="A0A0B1SR87"/>
<evidence type="ECO:0000256" key="1">
    <source>
        <dbReference type="SAM" id="Phobius"/>
    </source>
</evidence>
<name>A0A0B1SR87_OESDE</name>
<reference evidence="2 3" key="1">
    <citation type="submission" date="2014-03" db="EMBL/GenBank/DDBJ databases">
        <title>Draft genome of the hookworm Oesophagostomum dentatum.</title>
        <authorList>
            <person name="Mitreva M."/>
        </authorList>
    </citation>
    <scope>NUCLEOTIDE SEQUENCE [LARGE SCALE GENOMIC DNA]</scope>
    <source>
        <strain evidence="2 3">OD-Hann</strain>
    </source>
</reference>
<dbReference type="OrthoDB" id="9880441at2759"/>
<dbReference type="PANTHER" id="PTHR46106">
    <property type="entry name" value="IA-2 PROTEIN TYROSINE PHOSPHATASE, ISOFORM C"/>
    <property type="match status" value="1"/>
</dbReference>
<keyword evidence="3" id="KW-1185">Reference proteome</keyword>
<dbReference type="EMBL" id="KN557695">
    <property type="protein sequence ID" value="KHJ87469.1"/>
    <property type="molecule type" value="Genomic_DNA"/>
</dbReference>
<dbReference type="Proteomes" id="UP000053660">
    <property type="component" value="Unassembled WGS sequence"/>
</dbReference>
<keyword evidence="1" id="KW-1133">Transmembrane helix</keyword>
<evidence type="ECO:0000313" key="3">
    <source>
        <dbReference type="Proteomes" id="UP000053660"/>
    </source>
</evidence>
<sequence>GLENVEHKIVKGRNAAVTRVVGNRVYLKVNIKDEEQLYPLIEFLQNKIATPNNLLFDDFQFDKNQLSMRISRFDNPKPKPKAEKRIDTVEGVAQAVYKRRKDIARFSGAEVDETGIGIGEDSVPVESTDRDWMFMPVLFICAFTITALVAVLAVHLAKHRRYYYNSNITHIAPEDIEGKSSLAYQELCRQRIAQEPGSGRGSKSSSTSSWCEEAVQQSSIDISTGHVILNFLQECLADPTKIEA</sequence>
<dbReference type="GO" id="GO:0030141">
    <property type="term" value="C:secretory granule"/>
    <property type="evidence" value="ECO:0007669"/>
    <property type="project" value="InterPro"/>
</dbReference>
<keyword evidence="1" id="KW-0472">Membrane</keyword>
<gene>
    <name evidence="2" type="ORF">OESDEN_12758</name>
</gene>
<organism evidence="2 3">
    <name type="scientific">Oesophagostomum dentatum</name>
    <name type="common">Nodular worm</name>
    <dbReference type="NCBI Taxonomy" id="61180"/>
    <lineage>
        <taxon>Eukaryota</taxon>
        <taxon>Metazoa</taxon>
        <taxon>Ecdysozoa</taxon>
        <taxon>Nematoda</taxon>
        <taxon>Chromadorea</taxon>
        <taxon>Rhabditida</taxon>
        <taxon>Rhabditina</taxon>
        <taxon>Rhabditomorpha</taxon>
        <taxon>Strongyloidea</taxon>
        <taxon>Strongylidae</taxon>
        <taxon>Oesophagostomum</taxon>
    </lineage>
</organism>
<evidence type="ECO:0000313" key="2">
    <source>
        <dbReference type="EMBL" id="KHJ87469.1"/>
    </source>
</evidence>
<dbReference type="InterPro" id="IPR033522">
    <property type="entry name" value="IA-2/IA-2_beta"/>
</dbReference>
<keyword evidence="1" id="KW-0812">Transmembrane</keyword>
<feature type="non-terminal residue" evidence="2">
    <location>
        <position position="1"/>
    </location>
</feature>
<protein>
    <submittedName>
        <fullName evidence="2">Uncharacterized protein</fullName>
    </submittedName>
</protein>
<dbReference type="GO" id="GO:0051046">
    <property type="term" value="P:regulation of secretion"/>
    <property type="evidence" value="ECO:0007669"/>
    <property type="project" value="TreeGrafter"/>
</dbReference>
<feature type="non-terminal residue" evidence="2">
    <location>
        <position position="244"/>
    </location>
</feature>